<dbReference type="SUPFAM" id="SSF48013">
    <property type="entry name" value="NusB-like"/>
    <property type="match status" value="1"/>
</dbReference>
<evidence type="ECO:0000259" key="6">
    <source>
        <dbReference type="Pfam" id="PF01029"/>
    </source>
</evidence>
<evidence type="ECO:0000256" key="2">
    <source>
        <dbReference type="ARBA" id="ARBA00022814"/>
    </source>
</evidence>
<dbReference type="Gene3D" id="1.10.940.10">
    <property type="entry name" value="NusB-like"/>
    <property type="match status" value="1"/>
</dbReference>
<dbReference type="PANTHER" id="PTHR11078:SF3">
    <property type="entry name" value="ANTITERMINATION NUSB DOMAIN-CONTAINING PROTEIN"/>
    <property type="match status" value="1"/>
</dbReference>
<reference evidence="8 10" key="2">
    <citation type="submission" date="2018-06" db="EMBL/GenBank/DDBJ databases">
        <authorList>
            <consortium name="Pathogen Informatics"/>
            <person name="Doyle S."/>
        </authorList>
    </citation>
    <scope>NUCLEOTIDE SEQUENCE [LARGE SCALE GENOMIC DNA]</scope>
    <source>
        <strain evidence="8 10">NCTC12858</strain>
    </source>
</reference>
<dbReference type="EMBL" id="LS483447">
    <property type="protein sequence ID" value="SQH72463.1"/>
    <property type="molecule type" value="Genomic_DNA"/>
</dbReference>
<sequence length="344" mass="39816">MINRTIIRTRALQIAYAYQHREMAPIRAIVEALELSLKETYEFYLHFLGLLSDLTDLHCELLEARKHKHLATKEDKNPDMRLANNSLAVRMRQSPILQEYASSAVVNWRSNDSLLRRLLNKLLASDAYRNYLSAEPSIEADTTFWAEVYRDLIFCDEDVAEELEAYSPFWDNPLQITEKYGCEEMPDIETIDEAVEELKAQGNYRYVRADTVPVEIAKDFVLKTIRKMKDNEGPDSGISPMYKDPSDRQFAIDLISLTIENGQDYRQKLQSYLINWDGERVADIDMLIMQMAMVEISEMDEIPAHISINEYIELAKSYSTPKSYAFINGVLDKLAQQMAKKKSR</sequence>
<dbReference type="GO" id="GO:0031564">
    <property type="term" value="P:transcription antitermination"/>
    <property type="evidence" value="ECO:0007669"/>
    <property type="project" value="UniProtKB-KW"/>
</dbReference>
<keyword evidence="10" id="KW-1185">Reference proteome</keyword>
<keyword evidence="4" id="KW-0805">Transcription regulation</keyword>
<dbReference type="Pfam" id="PF01029">
    <property type="entry name" value="NusB"/>
    <property type="match status" value="1"/>
</dbReference>
<evidence type="ECO:0000256" key="1">
    <source>
        <dbReference type="ARBA" id="ARBA00005952"/>
    </source>
</evidence>
<dbReference type="AlphaFoldDB" id="A0A2X4PL11"/>
<dbReference type="EMBL" id="JQJC01000001">
    <property type="protein sequence ID" value="KGN96957.1"/>
    <property type="molecule type" value="Genomic_DNA"/>
</dbReference>
<keyword evidence="2" id="KW-0889">Transcription antitermination</keyword>
<keyword evidence="5" id="KW-0804">Transcription</keyword>
<gene>
    <name evidence="8" type="primary">nusB</name>
    <name evidence="7" type="ORF">HQ38_00115</name>
    <name evidence="8" type="ORF">NCTC12858_00281</name>
</gene>
<dbReference type="PANTHER" id="PTHR11078">
    <property type="entry name" value="N UTILIZATION SUBSTANCE PROTEIN B-RELATED"/>
    <property type="match status" value="1"/>
</dbReference>
<evidence type="ECO:0000256" key="3">
    <source>
        <dbReference type="ARBA" id="ARBA00022884"/>
    </source>
</evidence>
<comment type="similarity">
    <text evidence="1">Belongs to the NusB family.</text>
</comment>
<dbReference type="GO" id="GO:0006353">
    <property type="term" value="P:DNA-templated transcription termination"/>
    <property type="evidence" value="ECO:0007669"/>
    <property type="project" value="InterPro"/>
</dbReference>
<evidence type="ECO:0000313" key="10">
    <source>
        <dbReference type="Proteomes" id="UP000249300"/>
    </source>
</evidence>
<dbReference type="KEGG" id="pcre:NCTC12858_00281"/>
<accession>A0A2X4PL11</accession>
<reference evidence="7 9" key="1">
    <citation type="submission" date="2014-08" db="EMBL/GenBank/DDBJ databases">
        <title>Porphyromonas crevioricanis strain:COT-253_OH1447 Genome sequencing.</title>
        <authorList>
            <person name="Wallis C."/>
            <person name="Deusch O."/>
            <person name="O'Flynn C."/>
            <person name="Davis I."/>
            <person name="Jospin G."/>
            <person name="Darling A.E."/>
            <person name="Coil D.A."/>
            <person name="Alexiev A."/>
            <person name="Horsfall A."/>
            <person name="Kirkwood N."/>
            <person name="Harris S."/>
            <person name="Eisen J.A."/>
        </authorList>
    </citation>
    <scope>NUCLEOTIDE SEQUENCE [LARGE SCALE GENOMIC DNA]</scope>
    <source>
        <strain evidence="9">COT-253 OH1447</strain>
        <strain evidence="7">COT-253_OH1447</strain>
    </source>
</reference>
<keyword evidence="3" id="KW-0694">RNA-binding</keyword>
<evidence type="ECO:0000313" key="8">
    <source>
        <dbReference type="EMBL" id="SQH72463.1"/>
    </source>
</evidence>
<evidence type="ECO:0000256" key="4">
    <source>
        <dbReference type="ARBA" id="ARBA00023015"/>
    </source>
</evidence>
<dbReference type="GO" id="GO:0005829">
    <property type="term" value="C:cytosol"/>
    <property type="evidence" value="ECO:0007669"/>
    <property type="project" value="TreeGrafter"/>
</dbReference>
<evidence type="ECO:0000313" key="9">
    <source>
        <dbReference type="Proteomes" id="UP000030136"/>
    </source>
</evidence>
<protein>
    <submittedName>
        <fullName evidence="8">N utilization substance protein B homolog</fullName>
    </submittedName>
</protein>
<dbReference type="Proteomes" id="UP000249300">
    <property type="component" value="Chromosome 1"/>
</dbReference>
<dbReference type="GO" id="GO:0003723">
    <property type="term" value="F:RNA binding"/>
    <property type="evidence" value="ECO:0007669"/>
    <property type="project" value="UniProtKB-KW"/>
</dbReference>
<organism evidence="8 10">
    <name type="scientific">Porphyromonas crevioricanis</name>
    <dbReference type="NCBI Taxonomy" id="393921"/>
    <lineage>
        <taxon>Bacteria</taxon>
        <taxon>Pseudomonadati</taxon>
        <taxon>Bacteroidota</taxon>
        <taxon>Bacteroidia</taxon>
        <taxon>Bacteroidales</taxon>
        <taxon>Porphyromonadaceae</taxon>
        <taxon>Porphyromonas</taxon>
    </lineage>
</organism>
<dbReference type="Proteomes" id="UP000030136">
    <property type="component" value="Unassembled WGS sequence"/>
</dbReference>
<dbReference type="InterPro" id="IPR035926">
    <property type="entry name" value="NusB-like_sf"/>
</dbReference>
<feature type="domain" description="NusB/RsmB/TIM44" evidence="6">
    <location>
        <begin position="244"/>
        <end position="335"/>
    </location>
</feature>
<evidence type="ECO:0000256" key="5">
    <source>
        <dbReference type="ARBA" id="ARBA00023163"/>
    </source>
</evidence>
<dbReference type="InterPro" id="IPR006027">
    <property type="entry name" value="NusB_RsmB_TIM44"/>
</dbReference>
<name>A0A2X4PL11_9PORP</name>
<dbReference type="NCBIfam" id="TIGR01951">
    <property type="entry name" value="nusB"/>
    <property type="match status" value="1"/>
</dbReference>
<proteinExistence type="inferred from homology"/>
<evidence type="ECO:0000313" key="7">
    <source>
        <dbReference type="EMBL" id="KGN96957.1"/>
    </source>
</evidence>
<dbReference type="InterPro" id="IPR011605">
    <property type="entry name" value="NusB_fam"/>
</dbReference>